<dbReference type="Gene3D" id="2.60.40.10">
    <property type="entry name" value="Immunoglobulins"/>
    <property type="match status" value="1"/>
</dbReference>
<evidence type="ECO:0000259" key="5">
    <source>
        <dbReference type="PROSITE" id="PS50835"/>
    </source>
</evidence>
<proteinExistence type="predicted"/>
<feature type="domain" description="Ig-like" evidence="5">
    <location>
        <begin position="14"/>
        <end position="121"/>
    </location>
</feature>
<organism evidence="6 7">
    <name type="scientific">Galeopterus variegatus</name>
    <name type="common">Malayan flying lemur</name>
    <name type="synonym">Cynocephalus variegatus</name>
    <dbReference type="NCBI Taxonomy" id="482537"/>
    <lineage>
        <taxon>Eukaryota</taxon>
        <taxon>Metazoa</taxon>
        <taxon>Chordata</taxon>
        <taxon>Craniata</taxon>
        <taxon>Vertebrata</taxon>
        <taxon>Euteleostomi</taxon>
        <taxon>Mammalia</taxon>
        <taxon>Eutheria</taxon>
        <taxon>Euarchontoglires</taxon>
        <taxon>Dermoptera</taxon>
        <taxon>Cynocephalidae</taxon>
        <taxon>Galeopterus</taxon>
    </lineage>
</organism>
<keyword evidence="4" id="KW-0732">Signal</keyword>
<dbReference type="InterPro" id="IPR007110">
    <property type="entry name" value="Ig-like_dom"/>
</dbReference>
<protein>
    <submittedName>
        <fullName evidence="7">CMRF35-like molecule 9</fullName>
    </submittedName>
</protein>
<keyword evidence="6" id="KW-1185">Reference proteome</keyword>
<dbReference type="CDD" id="cd05716">
    <property type="entry name" value="IgV_pIgR_like"/>
    <property type="match status" value="1"/>
</dbReference>
<evidence type="ECO:0000313" key="6">
    <source>
        <dbReference type="Proteomes" id="UP000694923"/>
    </source>
</evidence>
<dbReference type="SMART" id="SM00409">
    <property type="entry name" value="IG"/>
    <property type="match status" value="1"/>
</dbReference>
<dbReference type="PANTHER" id="PTHR11860">
    <property type="entry name" value="POLYMERIC-IMMUNOGLOBULIN RECEPTOR"/>
    <property type="match status" value="1"/>
</dbReference>
<feature type="signal peptide" evidence="4">
    <location>
        <begin position="1"/>
        <end position="18"/>
    </location>
</feature>
<dbReference type="InterPro" id="IPR013106">
    <property type="entry name" value="Ig_V-set"/>
</dbReference>
<dbReference type="InterPro" id="IPR036179">
    <property type="entry name" value="Ig-like_dom_sf"/>
</dbReference>
<evidence type="ECO:0000256" key="2">
    <source>
        <dbReference type="ARBA" id="ARBA00022692"/>
    </source>
</evidence>
<comment type="subcellular location">
    <subcellularLocation>
        <location evidence="1">Membrane</location>
    </subcellularLocation>
</comment>
<keyword evidence="3" id="KW-0472">Membrane</keyword>
<dbReference type="RefSeq" id="XP_008584464.1">
    <property type="nucleotide sequence ID" value="XM_008586242.1"/>
</dbReference>
<keyword evidence="2" id="KW-0812">Transmembrane</keyword>
<dbReference type="Pfam" id="PF07686">
    <property type="entry name" value="V-set"/>
    <property type="match status" value="1"/>
</dbReference>
<sequence>MRPLILLWGCLVLPGYEALEGPKEISGFEGDTVSLQCTYSEELRENRKYWCKEGWLLFSHCSGTIYTGADGQETTEGRVSIRDSRQELQFTVTLRDLTLRDSGKYRCGVQRLGPDETFLVSLLVSPAHSIAYDMAMLASLQLRPQLHTWACSSPDVGVHGQVLGVPGNQLLEDMHFAFEESQPSGEIQYTSNYSIIEY</sequence>
<dbReference type="PROSITE" id="PS50835">
    <property type="entry name" value="IG_LIKE"/>
    <property type="match status" value="1"/>
</dbReference>
<feature type="chain" id="PRO_5047238248" evidence="4">
    <location>
        <begin position="19"/>
        <end position="198"/>
    </location>
</feature>
<dbReference type="InterPro" id="IPR050671">
    <property type="entry name" value="CD300_family_receptors"/>
</dbReference>
<reference evidence="7" key="1">
    <citation type="submission" date="2025-08" db="UniProtKB">
        <authorList>
            <consortium name="RefSeq"/>
        </authorList>
    </citation>
    <scope>IDENTIFICATION</scope>
</reference>
<dbReference type="SUPFAM" id="SSF48726">
    <property type="entry name" value="Immunoglobulin"/>
    <property type="match status" value="1"/>
</dbReference>
<dbReference type="GeneID" id="103601832"/>
<accession>A0ABM0RV23</accession>
<dbReference type="PANTHER" id="PTHR11860:SF62">
    <property type="entry name" value="CMRF35-LIKE MOLECULE 9"/>
    <property type="match status" value="1"/>
</dbReference>
<evidence type="ECO:0000256" key="3">
    <source>
        <dbReference type="ARBA" id="ARBA00023136"/>
    </source>
</evidence>
<gene>
    <name evidence="7" type="primary">LOC103601832</name>
</gene>
<dbReference type="InterPro" id="IPR003599">
    <property type="entry name" value="Ig_sub"/>
</dbReference>
<evidence type="ECO:0000256" key="1">
    <source>
        <dbReference type="ARBA" id="ARBA00004370"/>
    </source>
</evidence>
<evidence type="ECO:0000313" key="7">
    <source>
        <dbReference type="RefSeq" id="XP_008584464.1"/>
    </source>
</evidence>
<name>A0ABM0RV23_GALVR</name>
<dbReference type="Proteomes" id="UP000694923">
    <property type="component" value="Unplaced"/>
</dbReference>
<dbReference type="InterPro" id="IPR013783">
    <property type="entry name" value="Ig-like_fold"/>
</dbReference>
<evidence type="ECO:0000256" key="4">
    <source>
        <dbReference type="SAM" id="SignalP"/>
    </source>
</evidence>